<comment type="caution">
    <text evidence="3">The sequence shown here is derived from an EMBL/GenBank/DDBJ whole genome shotgun (WGS) entry which is preliminary data.</text>
</comment>
<comment type="subcellular location">
    <subcellularLocation>
        <location evidence="1">Virion</location>
    </subcellularLocation>
</comment>
<dbReference type="InterPro" id="IPR054612">
    <property type="entry name" value="Phage_capsid-like_C"/>
</dbReference>
<dbReference type="NCBIfam" id="TIGR01554">
    <property type="entry name" value="major_cap_HK97"/>
    <property type="match status" value="1"/>
</dbReference>
<dbReference type="Pfam" id="PF05065">
    <property type="entry name" value="Phage_capsid"/>
    <property type="match status" value="1"/>
</dbReference>
<dbReference type="EMBL" id="CAKJVE010000004">
    <property type="protein sequence ID" value="CAG9703997.1"/>
    <property type="molecule type" value="Genomic_DNA"/>
</dbReference>
<protein>
    <submittedName>
        <fullName evidence="3">Phage major capsid protein</fullName>
    </submittedName>
</protein>
<gene>
    <name evidence="3" type="ORF">CNEO_40905</name>
</gene>
<evidence type="ECO:0000259" key="2">
    <source>
        <dbReference type="Pfam" id="PF05065"/>
    </source>
</evidence>
<evidence type="ECO:0000313" key="3">
    <source>
        <dbReference type="EMBL" id="CAG9703997.1"/>
    </source>
</evidence>
<proteinExistence type="predicted"/>
<organism evidence="3 4">
    <name type="scientific">Clostridium neonatale</name>
    <dbReference type="NCBI Taxonomy" id="137838"/>
    <lineage>
        <taxon>Bacteria</taxon>
        <taxon>Bacillati</taxon>
        <taxon>Bacillota</taxon>
        <taxon>Clostridia</taxon>
        <taxon>Eubacteriales</taxon>
        <taxon>Clostridiaceae</taxon>
        <taxon>Clostridium</taxon>
    </lineage>
</organism>
<dbReference type="AlphaFoldDB" id="A0AA86JY30"/>
<reference evidence="3" key="1">
    <citation type="submission" date="2021-10" db="EMBL/GenBank/DDBJ databases">
        <authorList>
            <person name="Mesa V."/>
        </authorList>
    </citation>
    <scope>NUCLEOTIDE SEQUENCE</scope>
    <source>
        <strain evidence="3">CC3_PB</strain>
    </source>
</reference>
<dbReference type="RefSeq" id="WP_210886451.1">
    <property type="nucleotide sequence ID" value="NZ_CAKJVE010000004.1"/>
</dbReference>
<sequence>MKSKDILKEELTQKFSTAMQSDNQEDMVNAFVEFATGVQQDVLDDFKAYQETQDKDILQKRGLHQLTQKETKFYQSWIDAAKASNPKQAITDLDIALPFTVIDNVMEDLKVNHPLLNLIDFENMTAVKKMLYNKQGKQLATWGKITEAVTKELSGAIGEIDVTLNKLSAFMPVAKDMLSAGPQWLDAYVRTILSEAIAYGLEDGIINGTGKDQPIGMIRDIHEGVSVSSSTGYPAKAKKALTELSDTAIGELFAELAKDPIDSTKSRTINANDIVFICNPFDYYKKVLPAIRSIKKQNYVLGIVNDPFEIPNIIQSDQMAEGTAVLGLASKYKMGLGSGSNKGGTIEYSDEYKFLEDQRYYLVKLLGNGRATSDNDFLYLDISGLTPTVKEVTVKGTVKTKEQA</sequence>
<accession>A0AA86JY30</accession>
<dbReference type="SUPFAM" id="SSF56563">
    <property type="entry name" value="Major capsid protein gp5"/>
    <property type="match status" value="1"/>
</dbReference>
<evidence type="ECO:0000313" key="4">
    <source>
        <dbReference type="Proteomes" id="UP000789738"/>
    </source>
</evidence>
<dbReference type="InterPro" id="IPR024455">
    <property type="entry name" value="Phage_capsid"/>
</dbReference>
<dbReference type="Gene3D" id="3.30.2400.10">
    <property type="entry name" value="Major capsid protein gp5"/>
    <property type="match status" value="1"/>
</dbReference>
<evidence type="ECO:0000256" key="1">
    <source>
        <dbReference type="ARBA" id="ARBA00004328"/>
    </source>
</evidence>
<dbReference type="Proteomes" id="UP000789738">
    <property type="component" value="Unassembled WGS sequence"/>
</dbReference>
<feature type="domain" description="Phage capsid-like C-terminal" evidence="2">
    <location>
        <begin position="98"/>
        <end position="245"/>
    </location>
</feature>
<name>A0AA86JY30_9CLOT</name>